<organism evidence="7 8">
    <name type="scientific">Salinimicrobium gaetbulicola</name>
    <dbReference type="NCBI Taxonomy" id="999702"/>
    <lineage>
        <taxon>Bacteria</taxon>
        <taxon>Pseudomonadati</taxon>
        <taxon>Bacteroidota</taxon>
        <taxon>Flavobacteriia</taxon>
        <taxon>Flavobacteriales</taxon>
        <taxon>Flavobacteriaceae</taxon>
        <taxon>Salinimicrobium</taxon>
    </lineage>
</organism>
<gene>
    <name evidence="7" type="ORF">ACFQ1G_06525</name>
</gene>
<feature type="transmembrane region" description="Helical" evidence="4">
    <location>
        <begin position="23"/>
        <end position="45"/>
    </location>
</feature>
<keyword evidence="4" id="KW-0812">Transmembrane</keyword>
<feature type="transmembrane region" description="Helical" evidence="4">
    <location>
        <begin position="359"/>
        <end position="391"/>
    </location>
</feature>
<dbReference type="GO" id="GO:0016757">
    <property type="term" value="F:glycosyltransferase activity"/>
    <property type="evidence" value="ECO:0007669"/>
    <property type="project" value="UniProtKB-KW"/>
</dbReference>
<dbReference type="PANTHER" id="PTHR43630">
    <property type="entry name" value="POLY-BETA-1,6-N-ACETYL-D-GLUCOSAMINE SYNTHASE"/>
    <property type="match status" value="1"/>
</dbReference>
<dbReference type="InterPro" id="IPR001173">
    <property type="entry name" value="Glyco_trans_2-like"/>
</dbReference>
<dbReference type="EMBL" id="JBHTJP010000032">
    <property type="protein sequence ID" value="MFD0976439.1"/>
    <property type="molecule type" value="Genomic_DNA"/>
</dbReference>
<dbReference type="Proteomes" id="UP001597100">
    <property type="component" value="Unassembled WGS sequence"/>
</dbReference>
<accession>A0ABW3IEA7</accession>
<evidence type="ECO:0000256" key="1">
    <source>
        <dbReference type="ARBA" id="ARBA00006739"/>
    </source>
</evidence>
<comment type="caution">
    <text evidence="7">The sequence shown here is derived from an EMBL/GenBank/DDBJ whole genome shotgun (WGS) entry which is preliminary data.</text>
</comment>
<dbReference type="Pfam" id="PF00535">
    <property type="entry name" value="Glycos_transf_2"/>
    <property type="match status" value="1"/>
</dbReference>
<dbReference type="InterPro" id="IPR029044">
    <property type="entry name" value="Nucleotide-diphossugar_trans"/>
</dbReference>
<keyword evidence="4" id="KW-1133">Transmembrane helix</keyword>
<evidence type="ECO:0000256" key="3">
    <source>
        <dbReference type="ARBA" id="ARBA00022679"/>
    </source>
</evidence>
<comment type="similarity">
    <text evidence="1">Belongs to the glycosyltransferase 2 family.</text>
</comment>
<dbReference type="PANTHER" id="PTHR43630:SF1">
    <property type="entry name" value="POLY-BETA-1,6-N-ACETYL-D-GLUCOSAMINE SYNTHASE"/>
    <property type="match status" value="1"/>
</dbReference>
<evidence type="ECO:0000256" key="2">
    <source>
        <dbReference type="ARBA" id="ARBA00022676"/>
    </source>
</evidence>
<keyword evidence="2 7" id="KW-0328">Glycosyltransferase</keyword>
<evidence type="ECO:0000256" key="4">
    <source>
        <dbReference type="SAM" id="Phobius"/>
    </source>
</evidence>
<name>A0ABW3IEA7_9FLAO</name>
<dbReference type="SUPFAM" id="SSF53448">
    <property type="entry name" value="Nucleotide-diphospho-sugar transferases"/>
    <property type="match status" value="1"/>
</dbReference>
<feature type="domain" description="Glycosyltransferase 2-like" evidence="6">
    <location>
        <begin position="234"/>
        <end position="411"/>
    </location>
</feature>
<protein>
    <submittedName>
        <fullName evidence="7">Glycosyltransferase</fullName>
        <ecNumber evidence="7">2.4.-.-</ecNumber>
    </submittedName>
</protein>
<evidence type="ECO:0000313" key="7">
    <source>
        <dbReference type="EMBL" id="MFD0976439.1"/>
    </source>
</evidence>
<keyword evidence="4" id="KW-0472">Membrane</keyword>
<dbReference type="Gene3D" id="3.90.550.10">
    <property type="entry name" value="Spore Coat Polysaccharide Biosynthesis Protein SpsA, Chain A"/>
    <property type="match status" value="1"/>
</dbReference>
<dbReference type="Pfam" id="PF13632">
    <property type="entry name" value="Glyco_trans_2_3"/>
    <property type="match status" value="1"/>
</dbReference>
<feature type="domain" description="Glycosyltransferase 2-like" evidence="5">
    <location>
        <begin position="72"/>
        <end position="201"/>
    </location>
</feature>
<evidence type="ECO:0000259" key="5">
    <source>
        <dbReference type="Pfam" id="PF00535"/>
    </source>
</evidence>
<keyword evidence="3 7" id="KW-0808">Transferase</keyword>
<dbReference type="EC" id="2.4.-.-" evidence="7"/>
<evidence type="ECO:0000259" key="6">
    <source>
        <dbReference type="Pfam" id="PF13632"/>
    </source>
</evidence>
<reference evidence="8" key="1">
    <citation type="journal article" date="2019" name="Int. J. Syst. Evol. Microbiol.">
        <title>The Global Catalogue of Microorganisms (GCM) 10K type strain sequencing project: providing services to taxonomists for standard genome sequencing and annotation.</title>
        <authorList>
            <consortium name="The Broad Institute Genomics Platform"/>
            <consortium name="The Broad Institute Genome Sequencing Center for Infectious Disease"/>
            <person name="Wu L."/>
            <person name="Ma J."/>
        </authorList>
    </citation>
    <scope>NUCLEOTIDE SEQUENCE [LARGE SCALE GENOMIC DNA]</scope>
    <source>
        <strain evidence="8">CCUG 60898</strain>
    </source>
</reference>
<evidence type="ECO:0000313" key="8">
    <source>
        <dbReference type="Proteomes" id="UP001597100"/>
    </source>
</evidence>
<feature type="transmembrane region" description="Helical" evidence="4">
    <location>
        <begin position="397"/>
        <end position="420"/>
    </location>
</feature>
<dbReference type="CDD" id="cd06423">
    <property type="entry name" value="CESA_like"/>
    <property type="match status" value="1"/>
</dbReference>
<sequence length="492" mass="56063">MPLTKINIPVDPAVIAFLSEYNVWMLFFAFSIMLSYILLSMISVFSMRNYLRSNSFVDYQVILNSNLAPKLSLIAPAYNEGLTIEENVQSLLSLNYNNYEVIVINDGSKDETLQLLIKAYDLKPVEASVEGELVTKPVKGVYKSSNKAFRKLTVIDKINGGKADALNVGINYSENPYVVCIDVDCILEKDALLKLAKPYLELSEKRVIATGGVLRIANSCISEGGRLVEINAPQNMLPRIQVLEYLRAFLLGRMAWSKLDGLLLISGAFGMFDKEIAIKAGGYNPETVGEDMELVVRMRRYMIENDFDYSVFYIPDPICWTEAPEDFKIFKKQRSRWTRGTMETLWIHRKMFLNPKYKVLGVLSIPYWTFFEYLAPLLEFTGVAVTVFLITQNLIDWNLFLLFLIMVYVFALSVSTLALLTDEYTYTQYSKSRDFLKLLLAAAIEPFYFHPVTVYAALKGNWEKIRGKNSWGEMTRKGFNSKPISPMTDSAK</sequence>
<keyword evidence="8" id="KW-1185">Reference proteome</keyword>
<proteinExistence type="inferred from homology"/>
<dbReference type="RefSeq" id="WP_380737764.1">
    <property type="nucleotide sequence ID" value="NZ_JBHTJP010000032.1"/>
</dbReference>